<feature type="domain" description="Thiamine phosphate synthase/TenI" evidence="15">
    <location>
        <begin position="33"/>
        <end position="215"/>
    </location>
</feature>
<comment type="catalytic activity">
    <reaction evidence="14">
        <text>2-[(2R,5Z)-2-carboxy-4-methylthiazol-5(2H)-ylidene]ethyl phosphate + 4-amino-2-methyl-5-(diphosphooxymethyl)pyrimidine + 2 H(+) = thiamine phosphate + CO2 + diphosphate</text>
        <dbReference type="Rhea" id="RHEA:47844"/>
        <dbReference type="ChEBI" id="CHEBI:15378"/>
        <dbReference type="ChEBI" id="CHEBI:16526"/>
        <dbReference type="ChEBI" id="CHEBI:33019"/>
        <dbReference type="ChEBI" id="CHEBI:37575"/>
        <dbReference type="ChEBI" id="CHEBI:57841"/>
        <dbReference type="ChEBI" id="CHEBI:62899"/>
        <dbReference type="EC" id="2.5.1.3"/>
    </reaction>
</comment>
<comment type="cofactor">
    <cofactor evidence="2">
        <name>Mg(2+)</name>
        <dbReference type="ChEBI" id="CHEBI:18420"/>
    </cofactor>
</comment>
<dbReference type="EMBL" id="CENE01000037">
    <property type="protein sequence ID" value="CEQ42842.1"/>
    <property type="molecule type" value="Genomic_DNA"/>
</dbReference>
<dbReference type="AlphaFoldDB" id="A0A0D6ERV3"/>
<dbReference type="GO" id="GO:0004789">
    <property type="term" value="F:thiamine-phosphate diphosphorylase activity"/>
    <property type="evidence" value="ECO:0007669"/>
    <property type="project" value="UniProtKB-EC"/>
</dbReference>
<evidence type="ECO:0000256" key="4">
    <source>
        <dbReference type="ARBA" id="ARBA00005165"/>
    </source>
</evidence>
<evidence type="ECO:0000256" key="2">
    <source>
        <dbReference type="ARBA" id="ARBA00001946"/>
    </source>
</evidence>
<organism evidence="16 17">
    <name type="scientific">Sporidiobolus salmonicolor</name>
    <name type="common">Yeast-like fungus</name>
    <name type="synonym">Sporobolomyces salmonicolor</name>
    <dbReference type="NCBI Taxonomy" id="5005"/>
    <lineage>
        <taxon>Eukaryota</taxon>
        <taxon>Fungi</taxon>
        <taxon>Dikarya</taxon>
        <taxon>Basidiomycota</taxon>
        <taxon>Pucciniomycotina</taxon>
        <taxon>Microbotryomycetes</taxon>
        <taxon>Sporidiobolales</taxon>
        <taxon>Sporidiobolaceae</taxon>
        <taxon>Sporobolomyces</taxon>
    </lineage>
</organism>
<evidence type="ECO:0000256" key="8">
    <source>
        <dbReference type="ARBA" id="ARBA00022777"/>
    </source>
</evidence>
<evidence type="ECO:0000256" key="12">
    <source>
        <dbReference type="ARBA" id="ARBA00047334"/>
    </source>
</evidence>
<dbReference type="NCBIfam" id="TIGR00693">
    <property type="entry name" value="thiE"/>
    <property type="match status" value="1"/>
</dbReference>
<accession>A0A0D6ERV3</accession>
<dbReference type="Pfam" id="PF02110">
    <property type="entry name" value="HK"/>
    <property type="match status" value="1"/>
</dbReference>
<dbReference type="GO" id="GO:0005524">
    <property type="term" value="F:ATP binding"/>
    <property type="evidence" value="ECO:0007669"/>
    <property type="project" value="UniProtKB-KW"/>
</dbReference>
<dbReference type="Pfam" id="PF02581">
    <property type="entry name" value="TMP-TENI"/>
    <property type="match status" value="1"/>
</dbReference>
<evidence type="ECO:0000256" key="5">
    <source>
        <dbReference type="ARBA" id="ARBA00022679"/>
    </source>
</evidence>
<dbReference type="InterPro" id="IPR036206">
    <property type="entry name" value="ThiamineP_synth_sf"/>
</dbReference>
<dbReference type="PANTHER" id="PTHR20857">
    <property type="entry name" value="THIAMINE-PHOSPHATE PYROPHOSPHORYLASE"/>
    <property type="match status" value="1"/>
</dbReference>
<dbReference type="Gene3D" id="3.20.20.70">
    <property type="entry name" value="Aldolase class I"/>
    <property type="match status" value="1"/>
</dbReference>
<keyword evidence="7" id="KW-0547">Nucleotide-binding</keyword>
<proteinExistence type="inferred from homology"/>
<keyword evidence="6" id="KW-0479">Metal-binding</keyword>
<dbReference type="GO" id="GO:0000287">
    <property type="term" value="F:magnesium ion binding"/>
    <property type="evidence" value="ECO:0007669"/>
    <property type="project" value="InterPro"/>
</dbReference>
<evidence type="ECO:0000256" key="6">
    <source>
        <dbReference type="ARBA" id="ARBA00022723"/>
    </source>
</evidence>
<dbReference type="PANTHER" id="PTHR20857:SF23">
    <property type="entry name" value="THIAMINE BIOSYNTHETIC BIFUNCTIONAL ENZYME"/>
    <property type="match status" value="1"/>
</dbReference>
<dbReference type="Proteomes" id="UP000243876">
    <property type="component" value="Unassembled WGS sequence"/>
</dbReference>
<reference evidence="17" key="1">
    <citation type="submission" date="2015-02" db="EMBL/GenBank/DDBJ databases">
        <authorList>
            <person name="Gon?alves P."/>
        </authorList>
    </citation>
    <scope>NUCLEOTIDE SEQUENCE [LARGE SCALE GENOMIC DNA]</scope>
</reference>
<dbReference type="CDD" id="cd01170">
    <property type="entry name" value="THZ_kinase"/>
    <property type="match status" value="1"/>
</dbReference>
<dbReference type="GO" id="GO:0009228">
    <property type="term" value="P:thiamine biosynthetic process"/>
    <property type="evidence" value="ECO:0007669"/>
    <property type="project" value="UniProtKB-KW"/>
</dbReference>
<keyword evidence="10" id="KW-0460">Magnesium</keyword>
<dbReference type="InterPro" id="IPR022998">
    <property type="entry name" value="ThiamineP_synth_TenI"/>
</dbReference>
<evidence type="ECO:0000256" key="10">
    <source>
        <dbReference type="ARBA" id="ARBA00022842"/>
    </source>
</evidence>
<evidence type="ECO:0000256" key="11">
    <source>
        <dbReference type="ARBA" id="ARBA00022977"/>
    </source>
</evidence>
<evidence type="ECO:0000256" key="13">
    <source>
        <dbReference type="ARBA" id="ARBA00047851"/>
    </source>
</evidence>
<comment type="pathway">
    <text evidence="4">Cofactor biosynthesis; thiamine diphosphate biosynthesis; thiamine phosphate from 4-amino-2-methyl-5-diphosphomethylpyrimidine and 4-methyl-5-(2-phosphoethyl)-thiazole: step 1/1.</text>
</comment>
<keyword evidence="9" id="KW-0067">ATP-binding</keyword>
<dbReference type="HAMAP" id="MF_00228">
    <property type="entry name" value="Thz_kinase"/>
    <property type="match status" value="1"/>
</dbReference>
<gene>
    <name evidence="16" type="primary">SPOSA6832_04706</name>
</gene>
<sequence>MPKPTIDYSLYYVTGRQCLPTPPASYPGAARDYYLHHLELALQGGVTVVQVREKDVDGGEFYEVARKCKAVCDKYNVPLLINDRLDIALALSCGLHVGQDDLPSTLARRLLGPDAILGVSVNTPEELQTVLDENVADYVGIGPCFGTQTKKNLNPIMGPRGVRDVLEVLGESNVKAVVIGGITSQTIPNVLSQTPAPLPSGAYRELDGLAVVSSIAASRDPTVAARELRQLWDGRKMYKGLSEGEGLSVEQVVKDSVEMLRILKEGEKKPLVHHITNKVVMNDCANLTLALSASPIMSSSPDEAASLSKLISCLLLNLGTITEAQITAQKLAGDAAKRNGRPVVFDPVGVGATEYRKGDEDVGWERADGFASGADLMNTCHVSIIKGNASEIGALAGSSEVQARGVDSVGKGFKDPATVVKSLAAREKLIVAMSGETDYISDGQTTFVIENGSHWQGNITGSGCMATSAVAIFAGLEHASGNLSAAVAGLLAINIAAELAQARADVQGPNTFRAALIDECFKLRPEDVSQRARVRRI</sequence>
<dbReference type="OrthoDB" id="4994at2759"/>
<dbReference type="InterPro" id="IPR013785">
    <property type="entry name" value="Aldolase_TIM"/>
</dbReference>
<evidence type="ECO:0000256" key="3">
    <source>
        <dbReference type="ARBA" id="ARBA00004868"/>
    </source>
</evidence>
<evidence type="ECO:0000256" key="14">
    <source>
        <dbReference type="ARBA" id="ARBA00047883"/>
    </source>
</evidence>
<evidence type="ECO:0000313" key="16">
    <source>
        <dbReference type="EMBL" id="CEQ42842.1"/>
    </source>
</evidence>
<protein>
    <submittedName>
        <fullName evidence="16">SPOSA6832_04706-mRNA-1:cds</fullName>
    </submittedName>
</protein>
<dbReference type="SUPFAM" id="SSF53613">
    <property type="entry name" value="Ribokinase-like"/>
    <property type="match status" value="1"/>
</dbReference>
<dbReference type="Gene3D" id="3.40.1190.20">
    <property type="match status" value="1"/>
</dbReference>
<name>A0A0D6ERV3_SPOSA</name>
<evidence type="ECO:0000313" key="17">
    <source>
        <dbReference type="Proteomes" id="UP000243876"/>
    </source>
</evidence>
<keyword evidence="11" id="KW-0784">Thiamine biosynthesis</keyword>
<dbReference type="InterPro" id="IPR000417">
    <property type="entry name" value="Hyethyz_kinase"/>
</dbReference>
<comment type="catalytic activity">
    <reaction evidence="1">
        <text>5-(2-hydroxyethyl)-4-methylthiazole + ATP = 4-methyl-5-(2-phosphooxyethyl)-thiazole + ADP + H(+)</text>
        <dbReference type="Rhea" id="RHEA:24212"/>
        <dbReference type="ChEBI" id="CHEBI:15378"/>
        <dbReference type="ChEBI" id="CHEBI:17957"/>
        <dbReference type="ChEBI" id="CHEBI:30616"/>
        <dbReference type="ChEBI" id="CHEBI:58296"/>
        <dbReference type="ChEBI" id="CHEBI:456216"/>
        <dbReference type="EC" id="2.7.1.50"/>
    </reaction>
</comment>
<evidence type="ECO:0000256" key="7">
    <source>
        <dbReference type="ARBA" id="ARBA00022741"/>
    </source>
</evidence>
<dbReference type="HAMAP" id="MF_00097">
    <property type="entry name" value="TMP_synthase"/>
    <property type="match status" value="1"/>
</dbReference>
<dbReference type="CDD" id="cd00564">
    <property type="entry name" value="TMP_TenI"/>
    <property type="match status" value="1"/>
</dbReference>
<dbReference type="InterPro" id="IPR034291">
    <property type="entry name" value="TMP_synthase"/>
</dbReference>
<keyword evidence="5" id="KW-0808">Transferase</keyword>
<keyword evidence="8" id="KW-0418">Kinase</keyword>
<dbReference type="NCBIfam" id="NF006830">
    <property type="entry name" value="PRK09355.1"/>
    <property type="match status" value="1"/>
</dbReference>
<keyword evidence="17" id="KW-1185">Reference proteome</keyword>
<dbReference type="GO" id="GO:0005737">
    <property type="term" value="C:cytoplasm"/>
    <property type="evidence" value="ECO:0007669"/>
    <property type="project" value="TreeGrafter"/>
</dbReference>
<dbReference type="GO" id="GO:0004417">
    <property type="term" value="F:hydroxyethylthiazole kinase activity"/>
    <property type="evidence" value="ECO:0007669"/>
    <property type="project" value="UniProtKB-EC"/>
</dbReference>
<comment type="catalytic activity">
    <reaction evidence="13">
        <text>2-(2-carboxy-4-methylthiazol-5-yl)ethyl phosphate + 4-amino-2-methyl-5-(diphosphooxymethyl)pyrimidine + 2 H(+) = thiamine phosphate + CO2 + diphosphate</text>
        <dbReference type="Rhea" id="RHEA:47848"/>
        <dbReference type="ChEBI" id="CHEBI:15378"/>
        <dbReference type="ChEBI" id="CHEBI:16526"/>
        <dbReference type="ChEBI" id="CHEBI:33019"/>
        <dbReference type="ChEBI" id="CHEBI:37575"/>
        <dbReference type="ChEBI" id="CHEBI:57841"/>
        <dbReference type="ChEBI" id="CHEBI:62890"/>
        <dbReference type="EC" id="2.5.1.3"/>
    </reaction>
</comment>
<dbReference type="SUPFAM" id="SSF51391">
    <property type="entry name" value="Thiamin phosphate synthase"/>
    <property type="match status" value="1"/>
</dbReference>
<evidence type="ECO:0000256" key="1">
    <source>
        <dbReference type="ARBA" id="ARBA00001771"/>
    </source>
</evidence>
<dbReference type="PRINTS" id="PR01099">
    <property type="entry name" value="HYETHTZKNASE"/>
</dbReference>
<comment type="pathway">
    <text evidence="3">Cofactor biosynthesis; thiamine diphosphate biosynthesis; 4-methyl-5-(2-phosphoethyl)-thiazole from 5-(2-hydroxyethyl)-4-methylthiazole: step 1/1.</text>
</comment>
<evidence type="ECO:0000256" key="9">
    <source>
        <dbReference type="ARBA" id="ARBA00022840"/>
    </source>
</evidence>
<dbReference type="UniPathway" id="UPA00060">
    <property type="reaction ID" value="UER00139"/>
</dbReference>
<dbReference type="InterPro" id="IPR029056">
    <property type="entry name" value="Ribokinase-like"/>
</dbReference>
<dbReference type="GO" id="GO:0009229">
    <property type="term" value="P:thiamine diphosphate biosynthetic process"/>
    <property type="evidence" value="ECO:0007669"/>
    <property type="project" value="UniProtKB-UniPathway"/>
</dbReference>
<evidence type="ECO:0000259" key="15">
    <source>
        <dbReference type="Pfam" id="PF02581"/>
    </source>
</evidence>
<comment type="catalytic activity">
    <reaction evidence="12">
        <text>4-methyl-5-(2-phosphooxyethyl)-thiazole + 4-amino-2-methyl-5-(diphosphooxymethyl)pyrimidine + H(+) = thiamine phosphate + diphosphate</text>
        <dbReference type="Rhea" id="RHEA:22328"/>
        <dbReference type="ChEBI" id="CHEBI:15378"/>
        <dbReference type="ChEBI" id="CHEBI:33019"/>
        <dbReference type="ChEBI" id="CHEBI:37575"/>
        <dbReference type="ChEBI" id="CHEBI:57841"/>
        <dbReference type="ChEBI" id="CHEBI:58296"/>
        <dbReference type="EC" id="2.5.1.3"/>
    </reaction>
</comment>